<evidence type="ECO:0000313" key="3">
    <source>
        <dbReference type="Proteomes" id="UP000268014"/>
    </source>
</evidence>
<dbReference type="AlphaFoldDB" id="A0A3P7UNG2"/>
<organism evidence="2 3">
    <name type="scientific">Haemonchus placei</name>
    <name type="common">Barber's pole worm</name>
    <dbReference type="NCBI Taxonomy" id="6290"/>
    <lineage>
        <taxon>Eukaryota</taxon>
        <taxon>Metazoa</taxon>
        <taxon>Ecdysozoa</taxon>
        <taxon>Nematoda</taxon>
        <taxon>Chromadorea</taxon>
        <taxon>Rhabditida</taxon>
        <taxon>Rhabditina</taxon>
        <taxon>Rhabditomorpha</taxon>
        <taxon>Strongyloidea</taxon>
        <taxon>Trichostrongylidae</taxon>
        <taxon>Haemonchus</taxon>
    </lineage>
</organism>
<proteinExistence type="predicted"/>
<dbReference type="EMBL" id="UZAF01016290">
    <property type="protein sequence ID" value="VDO24914.1"/>
    <property type="molecule type" value="Genomic_DNA"/>
</dbReference>
<sequence length="91" mass="10141">MNITFTSEWLSILTHSSILWSGYEVIVAAWKNSCAKSLSSSDFGFIELSSSRNCDDRSNTDPRSSHKRHTTSLIHDGRAVVTISLNLRLAL</sequence>
<reference evidence="2 3" key="1">
    <citation type="submission" date="2018-11" db="EMBL/GenBank/DDBJ databases">
        <authorList>
            <consortium name="Pathogen Informatics"/>
        </authorList>
    </citation>
    <scope>NUCLEOTIDE SEQUENCE [LARGE SCALE GENOMIC DNA]</scope>
    <source>
        <strain evidence="2 3">MHpl1</strain>
    </source>
</reference>
<evidence type="ECO:0000313" key="2">
    <source>
        <dbReference type="EMBL" id="VDO24914.1"/>
    </source>
</evidence>
<accession>A0A3P7UNG2</accession>
<evidence type="ECO:0000256" key="1">
    <source>
        <dbReference type="SAM" id="MobiDB-lite"/>
    </source>
</evidence>
<protein>
    <submittedName>
        <fullName evidence="2">Uncharacterized protein</fullName>
    </submittedName>
</protein>
<feature type="compositionally biased region" description="Basic and acidic residues" evidence="1">
    <location>
        <begin position="53"/>
        <end position="64"/>
    </location>
</feature>
<keyword evidence="3" id="KW-1185">Reference proteome</keyword>
<feature type="region of interest" description="Disordered" evidence="1">
    <location>
        <begin position="51"/>
        <end position="70"/>
    </location>
</feature>
<name>A0A3P7UNG2_HAEPC</name>
<gene>
    <name evidence="2" type="ORF">HPLM_LOCUS5107</name>
</gene>
<dbReference type="Proteomes" id="UP000268014">
    <property type="component" value="Unassembled WGS sequence"/>
</dbReference>